<organism evidence="10 11">
    <name type="scientific">Stylonychia lemnae</name>
    <name type="common">Ciliate</name>
    <dbReference type="NCBI Taxonomy" id="5949"/>
    <lineage>
        <taxon>Eukaryota</taxon>
        <taxon>Sar</taxon>
        <taxon>Alveolata</taxon>
        <taxon>Ciliophora</taxon>
        <taxon>Intramacronucleata</taxon>
        <taxon>Spirotrichea</taxon>
        <taxon>Stichotrichia</taxon>
        <taxon>Sporadotrichida</taxon>
        <taxon>Oxytrichidae</taxon>
        <taxon>Stylonychinae</taxon>
        <taxon>Stylonychia</taxon>
    </lineage>
</organism>
<evidence type="ECO:0000313" key="11">
    <source>
        <dbReference type="Proteomes" id="UP000039865"/>
    </source>
</evidence>
<evidence type="ECO:0000256" key="3">
    <source>
        <dbReference type="ARBA" id="ARBA00022448"/>
    </source>
</evidence>
<comment type="subcellular location">
    <subcellularLocation>
        <location evidence="1">Membrane</location>
        <topology evidence="1">Peripheral membrane protein</topology>
    </subcellularLocation>
</comment>
<keyword evidence="5" id="KW-0653">Protein transport</keyword>
<dbReference type="OMA" id="GNEENDY"/>
<dbReference type="AlphaFoldDB" id="A0A078A8K4"/>
<dbReference type="InParanoid" id="A0A078A8K4"/>
<dbReference type="Gene3D" id="1.25.40.10">
    <property type="entry name" value="Tetratricopeptide repeat domain"/>
    <property type="match status" value="1"/>
</dbReference>
<evidence type="ECO:0000256" key="6">
    <source>
        <dbReference type="ARBA" id="ARBA00023136"/>
    </source>
</evidence>
<evidence type="ECO:0000313" key="10">
    <source>
        <dbReference type="EMBL" id="CDW78605.1"/>
    </source>
</evidence>
<sequence>MQKSLSNPIKEADDAFKKGEKAIKTGLLKWSADFAEGAMYFQQAAKAYKQLGEKDKAMQAYLKYSQCSEKINEFYGAAEGLAEAALFEKDKRKSFELLKQAQNFFKIQGAANQGTNFLKKFGQKLIESDDPESQNFALDIYETLFEEAFEGDNFVWNPDVVTDYVQILMKMQKYERAIAAKKRFIKYLKQTGSIDHQMRRAYLEILCIQIIAEDWYKIENTLQEFNDNYQGNAYGQDEYLICVELHDAVKAKDFKQIEKIAKKPIFSFIDIEVVRNLKKLAMNPPITDFSNQRDNNNSSNPPKSKDQILNNLLL</sequence>
<evidence type="ECO:0000256" key="7">
    <source>
        <dbReference type="ARBA" id="ARBA00040047"/>
    </source>
</evidence>
<evidence type="ECO:0000256" key="8">
    <source>
        <dbReference type="ARBA" id="ARBA00042485"/>
    </source>
</evidence>
<protein>
    <recommendedName>
        <fullName evidence="7">Gamma-soluble NSF attachment protein</fullName>
    </recommendedName>
    <alternativeName>
        <fullName evidence="8">N-ethylmaleimide-sensitive factor attachment protein gamma</fullName>
    </alternativeName>
</protein>
<reference evidence="10 11" key="1">
    <citation type="submission" date="2014-06" db="EMBL/GenBank/DDBJ databases">
        <authorList>
            <person name="Swart Estienne"/>
        </authorList>
    </citation>
    <scope>NUCLEOTIDE SEQUENCE [LARGE SCALE GENOMIC DNA]</scope>
    <source>
        <strain evidence="10 11">130c</strain>
    </source>
</reference>
<dbReference type="GO" id="GO:0016192">
    <property type="term" value="P:vesicle-mediated transport"/>
    <property type="evidence" value="ECO:0007669"/>
    <property type="project" value="UniProtKB-KW"/>
</dbReference>
<evidence type="ECO:0000256" key="1">
    <source>
        <dbReference type="ARBA" id="ARBA00004170"/>
    </source>
</evidence>
<comment type="similarity">
    <text evidence="2">Belongs to the SNAP family.</text>
</comment>
<dbReference type="GO" id="GO:0005483">
    <property type="term" value="F:soluble NSF attachment protein activity"/>
    <property type="evidence" value="ECO:0007669"/>
    <property type="project" value="TreeGrafter"/>
</dbReference>
<evidence type="ECO:0000256" key="2">
    <source>
        <dbReference type="ARBA" id="ARBA00010050"/>
    </source>
</evidence>
<dbReference type="InterPro" id="IPR000744">
    <property type="entry name" value="NSF_attach"/>
</dbReference>
<dbReference type="GO" id="GO:0006886">
    <property type="term" value="P:intracellular protein transport"/>
    <property type="evidence" value="ECO:0007669"/>
    <property type="project" value="InterPro"/>
</dbReference>
<dbReference type="Pfam" id="PF14938">
    <property type="entry name" value="SNAP"/>
    <property type="match status" value="1"/>
</dbReference>
<keyword evidence="4" id="KW-0931">ER-Golgi transport</keyword>
<name>A0A078A8K4_STYLE</name>
<gene>
    <name evidence="10" type="primary">Contig19230.g20387</name>
    <name evidence="10" type="ORF">STYLEM_7585</name>
</gene>
<dbReference type="InterPro" id="IPR011990">
    <property type="entry name" value="TPR-like_helical_dom_sf"/>
</dbReference>
<dbReference type="GO" id="GO:0019905">
    <property type="term" value="F:syntaxin binding"/>
    <property type="evidence" value="ECO:0007669"/>
    <property type="project" value="TreeGrafter"/>
</dbReference>
<proteinExistence type="inferred from homology"/>
<keyword evidence="11" id="KW-1185">Reference proteome</keyword>
<dbReference type="GO" id="GO:0005774">
    <property type="term" value="C:vacuolar membrane"/>
    <property type="evidence" value="ECO:0007669"/>
    <property type="project" value="TreeGrafter"/>
</dbReference>
<dbReference type="Proteomes" id="UP000039865">
    <property type="component" value="Unassembled WGS sequence"/>
</dbReference>
<dbReference type="OrthoDB" id="301234at2759"/>
<evidence type="ECO:0000256" key="5">
    <source>
        <dbReference type="ARBA" id="ARBA00022927"/>
    </source>
</evidence>
<evidence type="ECO:0000256" key="4">
    <source>
        <dbReference type="ARBA" id="ARBA00022892"/>
    </source>
</evidence>
<dbReference type="PANTHER" id="PTHR13768:SF2">
    <property type="entry name" value="GAMMA-SOLUBLE NSF ATTACHMENT PROTEIN"/>
    <property type="match status" value="1"/>
</dbReference>
<dbReference type="PANTHER" id="PTHR13768">
    <property type="entry name" value="SOLUBLE NSF ATTACHMENT PROTEIN SNAP"/>
    <property type="match status" value="1"/>
</dbReference>
<evidence type="ECO:0000256" key="9">
    <source>
        <dbReference type="SAM" id="MobiDB-lite"/>
    </source>
</evidence>
<keyword evidence="6" id="KW-0472">Membrane</keyword>
<dbReference type="GO" id="GO:0031201">
    <property type="term" value="C:SNARE complex"/>
    <property type="evidence" value="ECO:0007669"/>
    <property type="project" value="TreeGrafter"/>
</dbReference>
<dbReference type="EMBL" id="CCKQ01007244">
    <property type="protein sequence ID" value="CDW78605.1"/>
    <property type="molecule type" value="Genomic_DNA"/>
</dbReference>
<dbReference type="SUPFAM" id="SSF48452">
    <property type="entry name" value="TPR-like"/>
    <property type="match status" value="1"/>
</dbReference>
<accession>A0A078A8K4</accession>
<keyword evidence="3" id="KW-0813">Transport</keyword>
<feature type="region of interest" description="Disordered" evidence="9">
    <location>
        <begin position="285"/>
        <end position="307"/>
    </location>
</feature>